<evidence type="ECO:0000256" key="7">
    <source>
        <dbReference type="ARBA" id="ARBA00023065"/>
    </source>
</evidence>
<dbReference type="Proteomes" id="UP000011864">
    <property type="component" value="Chromosome"/>
</dbReference>
<dbReference type="InterPro" id="IPR000531">
    <property type="entry name" value="Beta-barrel_TonB"/>
</dbReference>
<evidence type="ECO:0000313" key="16">
    <source>
        <dbReference type="EMBL" id="AGH46507.1"/>
    </source>
</evidence>
<feature type="domain" description="TonB-dependent receptor plug" evidence="15">
    <location>
        <begin position="46"/>
        <end position="154"/>
    </location>
</feature>
<dbReference type="GO" id="GO:0006826">
    <property type="term" value="P:iron ion transport"/>
    <property type="evidence" value="ECO:0007669"/>
    <property type="project" value="UniProtKB-KW"/>
</dbReference>
<reference evidence="16 17" key="1">
    <citation type="journal article" date="2013" name="Genome Announc.">
        <title>Complete Genome Sequence of Glaciecola psychrophila Strain 170T.</title>
        <authorList>
            <person name="Yin J."/>
            <person name="Chen J."/>
            <person name="Liu G."/>
            <person name="Yu Y."/>
            <person name="Song L."/>
            <person name="Wang X."/>
            <person name="Qu X."/>
        </authorList>
    </citation>
    <scope>NUCLEOTIDE SEQUENCE [LARGE SCALE GENOMIC DNA]</scope>
    <source>
        <strain evidence="16 17">170</strain>
    </source>
</reference>
<evidence type="ECO:0000256" key="2">
    <source>
        <dbReference type="ARBA" id="ARBA00022448"/>
    </source>
</evidence>
<gene>
    <name evidence="16" type="ORF">C427_4405</name>
</gene>
<evidence type="ECO:0000256" key="1">
    <source>
        <dbReference type="ARBA" id="ARBA00004571"/>
    </source>
</evidence>
<evidence type="ECO:0000256" key="3">
    <source>
        <dbReference type="ARBA" id="ARBA00022452"/>
    </source>
</evidence>
<dbReference type="PANTHER" id="PTHR32552:SF81">
    <property type="entry name" value="TONB-DEPENDENT OUTER MEMBRANE RECEPTOR"/>
    <property type="match status" value="1"/>
</dbReference>
<dbReference type="SUPFAM" id="SSF56935">
    <property type="entry name" value="Porins"/>
    <property type="match status" value="1"/>
</dbReference>
<dbReference type="Pfam" id="PF07715">
    <property type="entry name" value="Plug"/>
    <property type="match status" value="1"/>
</dbReference>
<evidence type="ECO:0000256" key="8">
    <source>
        <dbReference type="ARBA" id="ARBA00023077"/>
    </source>
</evidence>
<evidence type="ECO:0000259" key="15">
    <source>
        <dbReference type="Pfam" id="PF07715"/>
    </source>
</evidence>
<evidence type="ECO:0008006" key="18">
    <source>
        <dbReference type="Google" id="ProtNLM"/>
    </source>
</evidence>
<dbReference type="EMBL" id="CP003837">
    <property type="protein sequence ID" value="AGH46507.1"/>
    <property type="molecule type" value="Genomic_DNA"/>
</dbReference>
<dbReference type="STRING" id="1129794.C427_4405"/>
<name>K6Z285_9ALTE</name>
<evidence type="ECO:0000256" key="10">
    <source>
        <dbReference type="ARBA" id="ARBA00023237"/>
    </source>
</evidence>
<keyword evidence="9 11" id="KW-0472">Membrane</keyword>
<keyword evidence="8 12" id="KW-0798">TonB box</keyword>
<evidence type="ECO:0000256" key="9">
    <source>
        <dbReference type="ARBA" id="ARBA00023136"/>
    </source>
</evidence>
<evidence type="ECO:0000256" key="13">
    <source>
        <dbReference type="SAM" id="SignalP"/>
    </source>
</evidence>
<dbReference type="OrthoDB" id="7051185at2"/>
<keyword evidence="5 11" id="KW-0812">Transmembrane</keyword>
<keyword evidence="13" id="KW-0732">Signal</keyword>
<dbReference type="InterPro" id="IPR012910">
    <property type="entry name" value="Plug_dom"/>
</dbReference>
<dbReference type="KEGG" id="gps:C427_4405"/>
<feature type="signal peptide" evidence="13">
    <location>
        <begin position="1"/>
        <end position="27"/>
    </location>
</feature>
<proteinExistence type="inferred from homology"/>
<comment type="similarity">
    <text evidence="11 12">Belongs to the TonB-dependent receptor family.</text>
</comment>
<dbReference type="Gene3D" id="2.40.170.20">
    <property type="entry name" value="TonB-dependent receptor, beta-barrel domain"/>
    <property type="match status" value="1"/>
</dbReference>
<dbReference type="InterPro" id="IPR036942">
    <property type="entry name" value="Beta-barrel_TonB_sf"/>
</dbReference>
<dbReference type="GO" id="GO:0009279">
    <property type="term" value="C:cell outer membrane"/>
    <property type="evidence" value="ECO:0007669"/>
    <property type="project" value="UniProtKB-SubCell"/>
</dbReference>
<dbReference type="InterPro" id="IPR039426">
    <property type="entry name" value="TonB-dep_rcpt-like"/>
</dbReference>
<keyword evidence="4" id="KW-0410">Iron transport</keyword>
<evidence type="ECO:0000256" key="12">
    <source>
        <dbReference type="RuleBase" id="RU003357"/>
    </source>
</evidence>
<sequence length="767" mass="84650">MSKQTFKLKSLAIAVAVSNMTAISVNAEDRAIEQIVVTAEKRNESLQDLSQAVTALTAKDLDNKYISSFVDLSAIAPGVTVAKNEGFKTIISIRGVGNEANQNATANPSVSYHMDGIYIASPYALQTDFIDIERIEILRGPQGTLFGQNSTGGAINVISAKPNFEEFAGKADLSLGTDNLRKVRGTVNVPINDDLAMRTSFSRVKQDGYTQNVYNGPNALNPSETFVGKDMDNIDNLSIRTDWLWKASDTLSLRFLAQYFTGESNGAGIKGIDDPTPGARNLSQDTDSSYELDSQVYGLIAEWDAGFAVIKSLTSYQKDDITVVRDNDRHSFDTNPEIQISVFNPEINIQTTFTQELNIISNEPLFGKLDWIVGAFYLDTDIEITIREELDVGRDGVLDGYTPSFPAVFSGDRGFISDSNPQRESLSFYGQTTYPISETVRLITGLRYTKDEVESTVSNFFAPTPAFINPKTEDLTGRVALEWDAGDDTMTYVSYTRGLKPGGSNLTFSEGDEALVRAAFEDETIDAYEIGLKSEFMKSRVRTNVAAFYYDYTNLQFQASDFNEFGSGVSNIPESEIYGIELEMTALIGDRFSLDVKLASMQSEVSADYLALDNRLLIEDVLLADGVTPAKEEIHGANRDVVGFLQNLSGNELAKTPGLTADISLGFEDQMKDGAYIGASLQYTYRGEFEQRVFNNPEVDTVDSYDLINLTMSYDNPGEVWGVDLIAYNLLDEDGINSAMTDVFGVNETGFQFVAPRQLMVRFRYNF</sequence>
<protein>
    <recommendedName>
        <fullName evidence="18">TonB-dependent receptor</fullName>
    </recommendedName>
</protein>
<comment type="subcellular location">
    <subcellularLocation>
        <location evidence="1 11">Cell outer membrane</location>
        <topology evidence="1 11">Multi-pass membrane protein</topology>
    </subcellularLocation>
</comment>
<evidence type="ECO:0000256" key="11">
    <source>
        <dbReference type="PROSITE-ProRule" id="PRU01360"/>
    </source>
</evidence>
<keyword evidence="7" id="KW-0406">Ion transport</keyword>
<keyword evidence="2 11" id="KW-0813">Transport</keyword>
<evidence type="ECO:0000259" key="14">
    <source>
        <dbReference type="Pfam" id="PF00593"/>
    </source>
</evidence>
<dbReference type="PANTHER" id="PTHR32552">
    <property type="entry name" value="FERRICHROME IRON RECEPTOR-RELATED"/>
    <property type="match status" value="1"/>
</dbReference>
<dbReference type="AlphaFoldDB" id="K6Z285"/>
<keyword evidence="10 11" id="KW-0998">Cell outer membrane</keyword>
<feature type="domain" description="TonB-dependent receptor-like beta-barrel" evidence="14">
    <location>
        <begin position="272"/>
        <end position="730"/>
    </location>
</feature>
<keyword evidence="6" id="KW-0408">Iron</keyword>
<keyword evidence="3 11" id="KW-1134">Transmembrane beta strand</keyword>
<dbReference type="eggNOG" id="COG4774">
    <property type="taxonomic scope" value="Bacteria"/>
</dbReference>
<evidence type="ECO:0000256" key="5">
    <source>
        <dbReference type="ARBA" id="ARBA00022692"/>
    </source>
</evidence>
<dbReference type="PROSITE" id="PS52016">
    <property type="entry name" value="TONB_DEPENDENT_REC_3"/>
    <property type="match status" value="1"/>
</dbReference>
<dbReference type="Pfam" id="PF00593">
    <property type="entry name" value="TonB_dep_Rec_b-barrel"/>
    <property type="match status" value="1"/>
</dbReference>
<evidence type="ECO:0000256" key="6">
    <source>
        <dbReference type="ARBA" id="ARBA00023004"/>
    </source>
</evidence>
<dbReference type="HOGENOM" id="CLU_008287_15_2_6"/>
<feature type="chain" id="PRO_5003897838" description="TonB-dependent receptor" evidence="13">
    <location>
        <begin position="28"/>
        <end position="767"/>
    </location>
</feature>
<dbReference type="RefSeq" id="WP_007640986.1">
    <property type="nucleotide sequence ID" value="NC_020514.1"/>
</dbReference>
<accession>K6Z285</accession>
<keyword evidence="17" id="KW-1185">Reference proteome</keyword>
<evidence type="ECO:0000256" key="4">
    <source>
        <dbReference type="ARBA" id="ARBA00022496"/>
    </source>
</evidence>
<dbReference type="PATRIC" id="fig|1129794.4.peg.4386"/>
<organism evidence="16 17">
    <name type="scientific">Paraglaciecola psychrophila 170</name>
    <dbReference type="NCBI Taxonomy" id="1129794"/>
    <lineage>
        <taxon>Bacteria</taxon>
        <taxon>Pseudomonadati</taxon>
        <taxon>Pseudomonadota</taxon>
        <taxon>Gammaproteobacteria</taxon>
        <taxon>Alteromonadales</taxon>
        <taxon>Alteromonadaceae</taxon>
        <taxon>Paraglaciecola</taxon>
    </lineage>
</organism>
<evidence type="ECO:0000313" key="17">
    <source>
        <dbReference type="Proteomes" id="UP000011864"/>
    </source>
</evidence>